<dbReference type="GO" id="GO:0005737">
    <property type="term" value="C:cytoplasm"/>
    <property type="evidence" value="ECO:0007669"/>
    <property type="project" value="UniProtKB-SubCell"/>
</dbReference>
<proteinExistence type="predicted"/>
<dbReference type="AlphaFoldDB" id="A0A4R2QCR6"/>
<keyword evidence="7 9" id="KW-0010">Activator</keyword>
<organism evidence="12 13">
    <name type="scientific">Tamaricihabitans halophyticus</name>
    <dbReference type="NCBI Taxonomy" id="1262583"/>
    <lineage>
        <taxon>Bacteria</taxon>
        <taxon>Bacillati</taxon>
        <taxon>Actinomycetota</taxon>
        <taxon>Actinomycetes</taxon>
        <taxon>Pseudonocardiales</taxon>
        <taxon>Pseudonocardiaceae</taxon>
        <taxon>Tamaricihabitans</taxon>
    </lineage>
</organism>
<dbReference type="InterPro" id="IPR036390">
    <property type="entry name" value="WH_DNA-bd_sf"/>
</dbReference>
<evidence type="ECO:0000256" key="5">
    <source>
        <dbReference type="ARBA" id="ARBA00023015"/>
    </source>
</evidence>
<keyword evidence="4 9" id="KW-0902">Two-component regulatory system</keyword>
<accession>A0A4R2QCR6</accession>
<keyword evidence="13" id="KW-1185">Reference proteome</keyword>
<dbReference type="InterPro" id="IPR048714">
    <property type="entry name" value="DpiA-like_HTH"/>
</dbReference>
<dbReference type="GO" id="GO:0003677">
    <property type="term" value="F:DNA binding"/>
    <property type="evidence" value="ECO:0007669"/>
    <property type="project" value="UniProtKB-KW"/>
</dbReference>
<evidence type="ECO:0000256" key="3">
    <source>
        <dbReference type="ARBA" id="ARBA00022553"/>
    </source>
</evidence>
<keyword evidence="8 9" id="KW-0804">Transcription</keyword>
<comment type="caution">
    <text evidence="12">The sequence shown here is derived from an EMBL/GenBank/DDBJ whole genome shotgun (WGS) entry which is preliminary data.</text>
</comment>
<keyword evidence="5 9" id="KW-0805">Transcription regulation</keyword>
<evidence type="ECO:0000256" key="1">
    <source>
        <dbReference type="ARBA" id="ARBA00004496"/>
    </source>
</evidence>
<evidence type="ECO:0000256" key="7">
    <source>
        <dbReference type="ARBA" id="ARBA00023159"/>
    </source>
</evidence>
<dbReference type="PANTHER" id="PTHR45526">
    <property type="entry name" value="TRANSCRIPTIONAL REGULATORY PROTEIN DPIA"/>
    <property type="match status" value="1"/>
</dbReference>
<name>A0A4R2QCR6_9PSEU</name>
<dbReference type="PANTHER" id="PTHR45526:SF1">
    <property type="entry name" value="TRANSCRIPTIONAL REGULATORY PROTEIN DCUR-RELATED"/>
    <property type="match status" value="1"/>
</dbReference>
<dbReference type="Proteomes" id="UP000294911">
    <property type="component" value="Unassembled WGS sequence"/>
</dbReference>
<dbReference type="PIRSF" id="PIRSF006171">
    <property type="entry name" value="RR_citrat_malat"/>
    <property type="match status" value="1"/>
</dbReference>
<dbReference type="SMART" id="SM00448">
    <property type="entry name" value="REC"/>
    <property type="match status" value="1"/>
</dbReference>
<keyword evidence="3 10" id="KW-0597">Phosphoprotein</keyword>
<dbReference type="SUPFAM" id="SSF52172">
    <property type="entry name" value="CheY-like"/>
    <property type="match status" value="1"/>
</dbReference>
<dbReference type="PROSITE" id="PS50110">
    <property type="entry name" value="RESPONSE_REGULATORY"/>
    <property type="match status" value="1"/>
</dbReference>
<dbReference type="EMBL" id="SLXQ01000019">
    <property type="protein sequence ID" value="TCP44751.1"/>
    <property type="molecule type" value="Genomic_DNA"/>
</dbReference>
<keyword evidence="2 9" id="KW-0963">Cytoplasm</keyword>
<dbReference type="InterPro" id="IPR036388">
    <property type="entry name" value="WH-like_DNA-bd_sf"/>
</dbReference>
<dbReference type="InterPro" id="IPR011006">
    <property type="entry name" value="CheY-like_superfamily"/>
</dbReference>
<protein>
    <recommendedName>
        <fullName evidence="9">Transcriptional regulatory protein</fullName>
    </recommendedName>
</protein>
<dbReference type="GO" id="GO:0000156">
    <property type="term" value="F:phosphorelay response regulator activity"/>
    <property type="evidence" value="ECO:0007669"/>
    <property type="project" value="TreeGrafter"/>
</dbReference>
<evidence type="ECO:0000259" key="11">
    <source>
        <dbReference type="PROSITE" id="PS50110"/>
    </source>
</evidence>
<evidence type="ECO:0000313" key="13">
    <source>
        <dbReference type="Proteomes" id="UP000294911"/>
    </source>
</evidence>
<evidence type="ECO:0000256" key="6">
    <source>
        <dbReference type="ARBA" id="ARBA00023125"/>
    </source>
</evidence>
<dbReference type="OrthoDB" id="7187989at2"/>
<dbReference type="Pfam" id="PF20714">
    <property type="entry name" value="HTH_64"/>
    <property type="match status" value="1"/>
</dbReference>
<dbReference type="InterPro" id="IPR001789">
    <property type="entry name" value="Sig_transdc_resp-reg_receiver"/>
</dbReference>
<evidence type="ECO:0000256" key="4">
    <source>
        <dbReference type="ARBA" id="ARBA00023012"/>
    </source>
</evidence>
<dbReference type="GO" id="GO:0003700">
    <property type="term" value="F:DNA-binding transcription factor activity"/>
    <property type="evidence" value="ECO:0007669"/>
    <property type="project" value="InterPro"/>
</dbReference>
<keyword evidence="6 9" id="KW-0238">DNA-binding</keyword>
<evidence type="ECO:0000256" key="2">
    <source>
        <dbReference type="ARBA" id="ARBA00022490"/>
    </source>
</evidence>
<feature type="modified residue" description="4-aspartylphosphate" evidence="10">
    <location>
        <position position="54"/>
    </location>
</feature>
<evidence type="ECO:0000256" key="8">
    <source>
        <dbReference type="ARBA" id="ARBA00023163"/>
    </source>
</evidence>
<evidence type="ECO:0000256" key="9">
    <source>
        <dbReference type="PIRNR" id="PIRNR006171"/>
    </source>
</evidence>
<dbReference type="InterPro" id="IPR024187">
    <property type="entry name" value="Sig_transdc_resp-reg_cit/mal"/>
</dbReference>
<dbReference type="Gene3D" id="3.40.50.2300">
    <property type="match status" value="1"/>
</dbReference>
<dbReference type="InterPro" id="IPR051271">
    <property type="entry name" value="2C-system_Tx_regulators"/>
</dbReference>
<dbReference type="Gene3D" id="1.10.10.10">
    <property type="entry name" value="Winged helix-like DNA-binding domain superfamily/Winged helix DNA-binding domain"/>
    <property type="match status" value="1"/>
</dbReference>
<dbReference type="SUPFAM" id="SSF46785">
    <property type="entry name" value="Winged helix' DNA-binding domain"/>
    <property type="match status" value="1"/>
</dbReference>
<dbReference type="RefSeq" id="WP_132880375.1">
    <property type="nucleotide sequence ID" value="NZ_SLXQ01000019.1"/>
</dbReference>
<dbReference type="CDD" id="cd19925">
    <property type="entry name" value="REC_citrate_TCS"/>
    <property type="match status" value="1"/>
</dbReference>
<dbReference type="Pfam" id="PF00072">
    <property type="entry name" value="Response_reg"/>
    <property type="match status" value="1"/>
</dbReference>
<feature type="domain" description="Response regulatory" evidence="11">
    <location>
        <begin position="3"/>
        <end position="119"/>
    </location>
</feature>
<gene>
    <name evidence="12" type="ORF">EV191_11936</name>
</gene>
<sequence>MISVLVVEDDPIAAEAHRRYVDRVSGFHTVAVAHSGAEARRALDRETVDLIVLDLYLPDVHGLDFCRALRAAGLIVDVLVVTAVRDLTVVRAAVSIGVVQYLLKPFTFPGLRDKLERYAKFRNAVDGAGAVRGQAEVDQAFGVLRSADRPQLPTGMSETTLSAINQALTDAGGSLTATGTASATGVSRVTARRYLEYLADNGFAEREHRYGQVGRPEVWYRVNG</sequence>
<reference evidence="12 13" key="1">
    <citation type="submission" date="2019-03" db="EMBL/GenBank/DDBJ databases">
        <title>Genomic Encyclopedia of Type Strains, Phase IV (KMG-IV): sequencing the most valuable type-strain genomes for metagenomic binning, comparative biology and taxonomic classification.</title>
        <authorList>
            <person name="Goeker M."/>
        </authorList>
    </citation>
    <scope>NUCLEOTIDE SEQUENCE [LARGE SCALE GENOMIC DNA]</scope>
    <source>
        <strain evidence="12 13">DSM 45765</strain>
    </source>
</reference>
<evidence type="ECO:0000256" key="10">
    <source>
        <dbReference type="PROSITE-ProRule" id="PRU00169"/>
    </source>
</evidence>
<comment type="subcellular location">
    <subcellularLocation>
        <location evidence="1 9">Cytoplasm</location>
    </subcellularLocation>
</comment>
<evidence type="ECO:0000313" key="12">
    <source>
        <dbReference type="EMBL" id="TCP44751.1"/>
    </source>
</evidence>